<sequence length="78" mass="8605">GAVFYGDKNLTDLNMSDVDLTKVHNIKAWFIGDNNLSKVNFNNTTFPETFDNLPTNKITNVNISGAKNVPASILKAYV</sequence>
<proteinExistence type="predicted"/>
<protein>
    <recommendedName>
        <fullName evidence="3">Cell surface protein</fullName>
    </recommendedName>
</protein>
<reference evidence="1" key="2">
    <citation type="submission" date="2022-10" db="EMBL/GenBank/DDBJ databases">
        <authorList>
            <person name="Kostovova I."/>
            <person name="Moravkova M."/>
            <person name="Pechar R."/>
        </authorList>
    </citation>
    <scope>NUCLEOTIDE SEQUENCE</scope>
    <source>
        <strain evidence="1">M490A</strain>
    </source>
</reference>
<gene>
    <name evidence="1" type="ORF">ODU72_10845</name>
</gene>
<dbReference type="RefSeq" id="WP_271864800.1">
    <property type="nucleotide sequence ID" value="NZ_JAOTGR010000064.1"/>
</dbReference>
<dbReference type="Proteomes" id="UP001141981">
    <property type="component" value="Unassembled WGS sequence"/>
</dbReference>
<name>A0A9X3W754_LACAM</name>
<accession>A0A9X3W754</accession>
<feature type="non-terminal residue" evidence="1">
    <location>
        <position position="78"/>
    </location>
</feature>
<dbReference type="AlphaFoldDB" id="A0A9X3W754"/>
<evidence type="ECO:0008006" key="3">
    <source>
        <dbReference type="Google" id="ProtNLM"/>
    </source>
</evidence>
<evidence type="ECO:0000313" key="1">
    <source>
        <dbReference type="EMBL" id="MDB6259102.1"/>
    </source>
</evidence>
<organism evidence="1 2">
    <name type="scientific">Lactobacillus amylovorus</name>
    <dbReference type="NCBI Taxonomy" id="1604"/>
    <lineage>
        <taxon>Bacteria</taxon>
        <taxon>Bacillati</taxon>
        <taxon>Bacillota</taxon>
        <taxon>Bacilli</taxon>
        <taxon>Lactobacillales</taxon>
        <taxon>Lactobacillaceae</taxon>
        <taxon>Lactobacillus</taxon>
    </lineage>
</organism>
<feature type="non-terminal residue" evidence="1">
    <location>
        <position position="1"/>
    </location>
</feature>
<reference evidence="1" key="1">
    <citation type="journal article" date="2022" name="Microorganisms">
        <title>Antibiotic Susceptibility, Resistance Gene Determinants and Corresponding Genomic Regions in Lactobacillus amylovorus Isolates Derived from Wild Boars and Domestic Pigs.</title>
        <authorList>
            <person name="Moravkova M."/>
            <person name="Kostovova I."/>
            <person name="Kavanova K."/>
            <person name="Pechar R."/>
            <person name="Stanek S."/>
            <person name="Brychta A."/>
            <person name="Zeman M."/>
            <person name="Kubasova T."/>
        </authorList>
    </citation>
    <scope>NUCLEOTIDE SEQUENCE</scope>
    <source>
        <strain evidence="1">M490A</strain>
    </source>
</reference>
<dbReference type="EMBL" id="JAOTGY010000078">
    <property type="protein sequence ID" value="MDB6259102.1"/>
    <property type="molecule type" value="Genomic_DNA"/>
</dbReference>
<comment type="caution">
    <text evidence="1">The sequence shown here is derived from an EMBL/GenBank/DDBJ whole genome shotgun (WGS) entry which is preliminary data.</text>
</comment>
<evidence type="ECO:0000313" key="2">
    <source>
        <dbReference type="Proteomes" id="UP001141981"/>
    </source>
</evidence>